<dbReference type="InterPro" id="IPR029052">
    <property type="entry name" value="Metallo-depent_PP-like"/>
</dbReference>
<keyword evidence="3" id="KW-1133">Transmembrane helix</keyword>
<dbReference type="AlphaFoldDB" id="A0A1G1SYR9"/>
<keyword evidence="6" id="KW-1185">Reference proteome</keyword>
<gene>
    <name evidence="5" type="ORF">BEN48_03105</name>
</gene>
<dbReference type="PANTHER" id="PTHR31302">
    <property type="entry name" value="TRANSMEMBRANE PROTEIN WITH METALLOPHOSPHOESTERASE DOMAIN-RELATED"/>
    <property type="match status" value="1"/>
</dbReference>
<evidence type="ECO:0000256" key="1">
    <source>
        <dbReference type="ARBA" id="ARBA00022723"/>
    </source>
</evidence>
<dbReference type="OrthoDB" id="9780884at2"/>
<dbReference type="InterPro" id="IPR051158">
    <property type="entry name" value="Metallophosphoesterase_sf"/>
</dbReference>
<sequence>MRNPLVLWLFLAVIVLAEWYGYQAVRTMAQHQSVAARRGIAIVYWVVSLGVWALAFWAGTTRQMGNTVLKSYIMSLPLLLLAGKFIILIPLLLEDATRLVRWAMGAATQPAGLAGNAMPRSEFLAKLALGIGAIPFVALLWGMVRGATDYQVRRVTLRFPNLPPAFDGFKVVQISDLHTGSFSSTEPLERAVALINKQAADLVLMTGDLVNNRATEVEPHMPALAGIKSELPIFSSLGNHDYGDYVQWESPAEKRANLERLMQNHAKMGWTLINDTSHTITRGEDKIAVLGVQNWSGHSNFPKYGNLPQAHAASGDAPFKILLSHDPSHWEAQVLNYPDIDLTLSGHTHGMQFGVNLSFLKWSPVQYVYKQWAGLYEQGRQKLYVNTGLGYLGYPGRVGFLPEITVFELRRA</sequence>
<keyword evidence="3" id="KW-0812">Transmembrane</keyword>
<dbReference type="Gene3D" id="3.60.21.10">
    <property type="match status" value="1"/>
</dbReference>
<evidence type="ECO:0000259" key="4">
    <source>
        <dbReference type="Pfam" id="PF00149"/>
    </source>
</evidence>
<feature type="transmembrane region" description="Helical" evidence="3">
    <location>
        <begin position="41"/>
        <end position="60"/>
    </location>
</feature>
<proteinExistence type="predicted"/>
<dbReference type="GO" id="GO:0016020">
    <property type="term" value="C:membrane"/>
    <property type="evidence" value="ECO:0007669"/>
    <property type="project" value="GOC"/>
</dbReference>
<dbReference type="STRING" id="1908236.BEN48_03105"/>
<dbReference type="PANTHER" id="PTHR31302:SF31">
    <property type="entry name" value="PHOSPHODIESTERASE YAEI"/>
    <property type="match status" value="1"/>
</dbReference>
<dbReference type="GO" id="GO:0046872">
    <property type="term" value="F:metal ion binding"/>
    <property type="evidence" value="ECO:0007669"/>
    <property type="project" value="UniProtKB-KW"/>
</dbReference>
<evidence type="ECO:0000313" key="6">
    <source>
        <dbReference type="Proteomes" id="UP000177791"/>
    </source>
</evidence>
<protein>
    <submittedName>
        <fullName evidence="5">Metallophosphatase</fullName>
    </submittedName>
</protein>
<dbReference type="GO" id="GO:0009245">
    <property type="term" value="P:lipid A biosynthetic process"/>
    <property type="evidence" value="ECO:0007669"/>
    <property type="project" value="TreeGrafter"/>
</dbReference>
<dbReference type="InterPro" id="IPR004843">
    <property type="entry name" value="Calcineurin-like_PHP"/>
</dbReference>
<name>A0A1G1SYR9_9BACT</name>
<accession>A0A1G1SYR9</accession>
<keyword evidence="1" id="KW-0479">Metal-binding</keyword>
<dbReference type="SUPFAM" id="SSF56300">
    <property type="entry name" value="Metallo-dependent phosphatases"/>
    <property type="match status" value="1"/>
</dbReference>
<evidence type="ECO:0000256" key="3">
    <source>
        <dbReference type="SAM" id="Phobius"/>
    </source>
</evidence>
<comment type="caution">
    <text evidence="5">The sequence shown here is derived from an EMBL/GenBank/DDBJ whole genome shotgun (WGS) entry which is preliminary data.</text>
</comment>
<evidence type="ECO:0000313" key="5">
    <source>
        <dbReference type="EMBL" id="OGX83772.1"/>
    </source>
</evidence>
<reference evidence="5 6" key="1">
    <citation type="submission" date="2016-08" db="EMBL/GenBank/DDBJ databases">
        <title>Hymenobacter coccineus sp. nov., Hymenobacter lapidarius sp. nov. and Hymenobacter glacialis sp. nov., isolated from Antarctic soil.</title>
        <authorList>
            <person name="Sedlacek I."/>
            <person name="Kralova S."/>
            <person name="Kyrova K."/>
            <person name="Maslanova I."/>
            <person name="Stankova E."/>
            <person name="Vrbovska V."/>
            <person name="Nemec M."/>
            <person name="Bartak M."/>
            <person name="Svec P."/>
            <person name="Busse H.-J."/>
            <person name="Pantucek R."/>
        </authorList>
    </citation>
    <scope>NUCLEOTIDE SEQUENCE [LARGE SCALE GENOMIC DNA]</scope>
    <source>
        <strain evidence="5 6">CCM 8648</strain>
    </source>
</reference>
<organism evidence="5 6">
    <name type="scientific">Hymenobacter glacialis</name>
    <dbReference type="NCBI Taxonomy" id="1908236"/>
    <lineage>
        <taxon>Bacteria</taxon>
        <taxon>Pseudomonadati</taxon>
        <taxon>Bacteroidota</taxon>
        <taxon>Cytophagia</taxon>
        <taxon>Cytophagales</taxon>
        <taxon>Hymenobacteraceae</taxon>
        <taxon>Hymenobacter</taxon>
    </lineage>
</organism>
<dbReference type="EMBL" id="MDZC01000079">
    <property type="protein sequence ID" value="OGX83772.1"/>
    <property type="molecule type" value="Genomic_DNA"/>
</dbReference>
<feature type="transmembrane region" description="Helical" evidence="3">
    <location>
        <begin position="123"/>
        <end position="144"/>
    </location>
</feature>
<feature type="transmembrane region" description="Helical" evidence="3">
    <location>
        <begin position="72"/>
        <end position="93"/>
    </location>
</feature>
<feature type="domain" description="Calcineurin-like phosphoesterase" evidence="4">
    <location>
        <begin position="169"/>
        <end position="350"/>
    </location>
</feature>
<keyword evidence="2" id="KW-0378">Hydrolase</keyword>
<dbReference type="Pfam" id="PF00149">
    <property type="entry name" value="Metallophos"/>
    <property type="match status" value="1"/>
</dbReference>
<keyword evidence="3" id="KW-0472">Membrane</keyword>
<dbReference type="GO" id="GO:0008758">
    <property type="term" value="F:UDP-2,3-diacylglucosamine hydrolase activity"/>
    <property type="evidence" value="ECO:0007669"/>
    <property type="project" value="TreeGrafter"/>
</dbReference>
<dbReference type="Proteomes" id="UP000177791">
    <property type="component" value="Unassembled WGS sequence"/>
</dbReference>
<evidence type="ECO:0000256" key="2">
    <source>
        <dbReference type="ARBA" id="ARBA00022801"/>
    </source>
</evidence>